<dbReference type="InterPro" id="IPR000261">
    <property type="entry name" value="EH_dom"/>
</dbReference>
<dbReference type="EMBL" id="CAKOGP040001914">
    <property type="protein sequence ID" value="CAJ1956521.1"/>
    <property type="molecule type" value="Genomic_DNA"/>
</dbReference>
<name>A0AAD2FY10_9STRA</name>
<evidence type="ECO:0000313" key="4">
    <source>
        <dbReference type="EMBL" id="CAJ1956521.1"/>
    </source>
</evidence>
<proteinExistence type="predicted"/>
<dbReference type="Gene3D" id="1.10.238.10">
    <property type="entry name" value="EF-hand"/>
    <property type="match status" value="2"/>
</dbReference>
<reference evidence="4" key="1">
    <citation type="submission" date="2023-08" db="EMBL/GenBank/DDBJ databases">
        <authorList>
            <person name="Audoor S."/>
            <person name="Bilcke G."/>
        </authorList>
    </citation>
    <scope>NUCLEOTIDE SEQUENCE</scope>
</reference>
<keyword evidence="1" id="KW-0175">Coiled coil</keyword>
<dbReference type="PANTHER" id="PTHR11216:SF174">
    <property type="entry name" value="GH06923P"/>
    <property type="match status" value="1"/>
</dbReference>
<feature type="compositionally biased region" description="Polar residues" evidence="2">
    <location>
        <begin position="625"/>
        <end position="642"/>
    </location>
</feature>
<feature type="region of interest" description="Disordered" evidence="2">
    <location>
        <begin position="109"/>
        <end position="184"/>
    </location>
</feature>
<feature type="region of interest" description="Disordered" evidence="2">
    <location>
        <begin position="987"/>
        <end position="1088"/>
    </location>
</feature>
<organism evidence="4 5">
    <name type="scientific">Cylindrotheca closterium</name>
    <dbReference type="NCBI Taxonomy" id="2856"/>
    <lineage>
        <taxon>Eukaryota</taxon>
        <taxon>Sar</taxon>
        <taxon>Stramenopiles</taxon>
        <taxon>Ochrophyta</taxon>
        <taxon>Bacillariophyta</taxon>
        <taxon>Bacillariophyceae</taxon>
        <taxon>Bacillariophycidae</taxon>
        <taxon>Bacillariales</taxon>
        <taxon>Bacillariaceae</taxon>
        <taxon>Cylindrotheca</taxon>
    </lineage>
</organism>
<feature type="compositionally biased region" description="Low complexity" evidence="2">
    <location>
        <begin position="355"/>
        <end position="375"/>
    </location>
</feature>
<feature type="compositionally biased region" description="Low complexity" evidence="2">
    <location>
        <begin position="307"/>
        <end position="321"/>
    </location>
</feature>
<dbReference type="PANTHER" id="PTHR11216">
    <property type="entry name" value="EH DOMAIN"/>
    <property type="match status" value="1"/>
</dbReference>
<dbReference type="SUPFAM" id="SSF47473">
    <property type="entry name" value="EF-hand"/>
    <property type="match status" value="2"/>
</dbReference>
<feature type="domain" description="EH" evidence="3">
    <location>
        <begin position="187"/>
        <end position="281"/>
    </location>
</feature>
<keyword evidence="5" id="KW-1185">Reference proteome</keyword>
<dbReference type="Pfam" id="PF12763">
    <property type="entry name" value="EH"/>
    <property type="match status" value="2"/>
</dbReference>
<feature type="compositionally biased region" description="Basic and acidic residues" evidence="2">
    <location>
        <begin position="898"/>
        <end position="908"/>
    </location>
</feature>
<feature type="compositionally biased region" description="Low complexity" evidence="2">
    <location>
        <begin position="275"/>
        <end position="285"/>
    </location>
</feature>
<evidence type="ECO:0000256" key="2">
    <source>
        <dbReference type="SAM" id="MobiDB-lite"/>
    </source>
</evidence>
<dbReference type="AlphaFoldDB" id="A0AAD2FY10"/>
<dbReference type="GO" id="GO:0005737">
    <property type="term" value="C:cytoplasm"/>
    <property type="evidence" value="ECO:0007669"/>
    <property type="project" value="TreeGrafter"/>
</dbReference>
<feature type="compositionally biased region" description="Pro residues" evidence="2">
    <location>
        <begin position="116"/>
        <end position="125"/>
    </location>
</feature>
<feature type="region of interest" description="Disordered" evidence="2">
    <location>
        <begin position="898"/>
        <end position="942"/>
    </location>
</feature>
<evidence type="ECO:0000313" key="5">
    <source>
        <dbReference type="Proteomes" id="UP001295423"/>
    </source>
</evidence>
<gene>
    <name evidence="4" type="ORF">CYCCA115_LOCUS16274</name>
</gene>
<feature type="compositionally biased region" description="Polar residues" evidence="2">
    <location>
        <begin position="784"/>
        <end position="802"/>
    </location>
</feature>
<accession>A0AAD2FY10</accession>
<feature type="compositionally biased region" description="Low complexity" evidence="2">
    <location>
        <begin position="1005"/>
        <end position="1067"/>
    </location>
</feature>
<dbReference type="GO" id="GO:0016197">
    <property type="term" value="P:endosomal transport"/>
    <property type="evidence" value="ECO:0007669"/>
    <property type="project" value="TreeGrafter"/>
</dbReference>
<dbReference type="GO" id="GO:0005886">
    <property type="term" value="C:plasma membrane"/>
    <property type="evidence" value="ECO:0007669"/>
    <property type="project" value="TreeGrafter"/>
</dbReference>
<feature type="compositionally biased region" description="Polar residues" evidence="2">
    <location>
        <begin position="700"/>
        <end position="711"/>
    </location>
</feature>
<dbReference type="PROSITE" id="PS50031">
    <property type="entry name" value="EH"/>
    <property type="match status" value="2"/>
</dbReference>
<comment type="caution">
    <text evidence="4">The sequence shown here is derived from an EMBL/GenBank/DDBJ whole genome shotgun (WGS) entry which is preliminary data.</text>
</comment>
<dbReference type="CDD" id="cd00052">
    <property type="entry name" value="EH"/>
    <property type="match status" value="2"/>
</dbReference>
<feature type="region of interest" description="Disordered" evidence="2">
    <location>
        <begin position="561"/>
        <end position="820"/>
    </location>
</feature>
<feature type="region of interest" description="Disordered" evidence="2">
    <location>
        <begin position="263"/>
        <end position="375"/>
    </location>
</feature>
<evidence type="ECO:0000256" key="1">
    <source>
        <dbReference type="SAM" id="Coils"/>
    </source>
</evidence>
<feature type="domain" description="EH" evidence="3">
    <location>
        <begin position="13"/>
        <end position="96"/>
    </location>
</feature>
<feature type="compositionally biased region" description="Pro residues" evidence="2">
    <location>
        <begin position="339"/>
        <end position="349"/>
    </location>
</feature>
<dbReference type="SMART" id="SM00027">
    <property type="entry name" value="EH"/>
    <property type="match status" value="2"/>
</dbReference>
<protein>
    <recommendedName>
        <fullName evidence="3">EH domain-containing protein</fullName>
    </recommendedName>
</protein>
<feature type="compositionally biased region" description="Low complexity" evidence="2">
    <location>
        <begin position="763"/>
        <end position="773"/>
    </location>
</feature>
<feature type="compositionally biased region" description="Low complexity" evidence="2">
    <location>
        <begin position="581"/>
        <end position="596"/>
    </location>
</feature>
<feature type="compositionally biased region" description="Pro residues" evidence="2">
    <location>
        <begin position="286"/>
        <end position="306"/>
    </location>
</feature>
<feature type="coiled-coil region" evidence="1">
    <location>
        <begin position="422"/>
        <end position="536"/>
    </location>
</feature>
<feature type="compositionally biased region" description="Low complexity" evidence="2">
    <location>
        <begin position="153"/>
        <end position="165"/>
    </location>
</feature>
<dbReference type="Proteomes" id="UP001295423">
    <property type="component" value="Unassembled WGS sequence"/>
</dbReference>
<evidence type="ECO:0000259" key="3">
    <source>
        <dbReference type="PROSITE" id="PS50031"/>
    </source>
</evidence>
<sequence>MASPISYIPEPQERAYYEGLFQAADVKKTNNIGGGEAVQFFSRSKLPMEVLKNIWTVADQPSTSSLNRQKFAVAIRLIQLTQNGTKGQGANLATAPGVTLRPAFFDGVSGVSVQMPPAPGAPPPQQQQQQAPPSPGASTRSGLSSAIPPPPGSVASGYAPPSASGGSTGGFNNALVPQDPYSMTPQEQGRYEALFPQYAKPDGFMYGKEAVDLFMKSGVDAQALREIWNMTDRPVDNRLDKVEFAICMHLIVCISKKNLPAPQGQLPPSLRALKSPPQQQQQGQQAPPPSMSSMPPPAAVMPPPTPAQQQPPALQPTLQPSGGMSISDAFEGMNMATPAPEPAPAPTPALPSYVPEEQQAPPPQQQQTMPAPTMAAAGMAAMGMAAAAAPSMMEPPAPAPAVETIPEPAPVNTKDLAKNYQMGDESQELSKLKDVLQKLQAENISLKAQLGSMTEEEKEVHAQLGGTIAEIGNLSQQLQGLRVQVSDAKTKLLEASGKLKAAQEQKGVLSDLITEANATKEAIEEATASIENVTEASVQHQQMAAKQQHAALQQNNNFESNLFGFENAPEPAAADRGLPEPSSMPAPGGMMGAPPGQDGGLPAPDSFGTQSFDSGLPPQTEVPLASSTDGGSMFNQPASSPQGGLGGFPDMAPSGSTDSGFPPQEVAPPATGGTNPFGDERSAFSAHSKSPVPEQEAPVESSSQASLPETSQPAPAPAQQYQYQQPPPAADSGGNAIPTPNGAQSYYQMPPQGQPAPQSMPTPQSQQGYMMPPGGQPMPYAMPTPQSQQGYMSQQPTPTGIATPNYGLARPSVDHNRKESVGGFGSDFVMGGFAPPPGAGGGVYDAAATATSHAETSQTVDSEAAAKLEELKKKYKSAQEIASDAAATHIKLAQEADELRGDADKAEANARSLRASADEKKKGRFGSSGKKKALNRDADNAAQTANDLRKRFLAIQGQASDASAVAMETKREAEKLKEAVEKAEIDMASAASMQDQKAEQAKQSAAAGAAGAPPAGYPQQQPYGAYGYPPPAANGYPPAAYGAPPAGYGQPPAGYGAPGQVPGYAYAQPPPQYQAPYEGDPGFPSSPY</sequence>
<dbReference type="InterPro" id="IPR011992">
    <property type="entry name" value="EF-hand-dom_pair"/>
</dbReference>
<dbReference type="GO" id="GO:0006897">
    <property type="term" value="P:endocytosis"/>
    <property type="evidence" value="ECO:0007669"/>
    <property type="project" value="TreeGrafter"/>
</dbReference>